<proteinExistence type="predicted"/>
<dbReference type="Gene3D" id="1.10.4160.10">
    <property type="entry name" value="Hydantoin permease"/>
    <property type="match status" value="1"/>
</dbReference>
<dbReference type="InterPro" id="IPR036890">
    <property type="entry name" value="HATPase_C_sf"/>
</dbReference>
<sequence length="1149" mass="124311">MAEQERPAIPARQRVLRIRQRYNRWVANETLEDYALRFTATGARRWSSARVANTALGAISFLALEGIGGAVTLAYGFDNAVAAILAVSVLIFLTGLPICYYAARYGVDIDLLTRGAGFGYIGSTVTSLIYASFTFIFFALEAIILALALEMWLGLPLMAGYVLSALVVIPLVTYGVTVISRFQLWTQPVWVLLHLAPFLYLGVMQPDTFGDWTQMQGRSPVAGDGLNILAFGAATTVVASLVAQIGEQVDFLRFLPRYRPERRWAWWGSLLSAGPGWIVPGALKLLAGSYLVSLCLAAGTPVEDAAKPTEMYRLAFGRMIDSPAVAVAVAGIFVVLSQLKINVTNAYAGSIAWSNFFSRLTHSHPGRVVWLVFNVAIALILMMSGLYGALEQILGLYAVVAVAWVGALVADLVINKPLGLSPPHIEFKRAHLYDINPVGMGAMILAVAAAVLVYFGVLGETARAFSAFVAFGVALATAPLIAWATGGRFYLARQSDLGPVPEAGLECSICQHTFEAEDMAWCPAYGGHICSLCCTLDARCHDGCKPREARSGVLLPAFIRASMPSWLARPLTTRIGLLILGLAASLLVVGVILTLIYLQTAQEDGAARAAVAGALWMTFLVFALVAGVASLLFMLTRESRRTALEEAERQTALLMHEIEAHQRTDAKLQKAKDAAEAANVAKSRYMVGISHEIRAPLNAISGYAQLLARDRTIPSHRRDAIHVIHQSAQHLTGLVEGLLDISRIEAGHLELNDDEVHLADLLDQFADMFRMQAQAKGLTFIYDPPPSLPAVVHCDEKRLRQVLFNLLTNAVKFTETGHVALRLRMRSEVAEFVIEDTGAGIPATDLQRIFEPFERGAGTASRRVPGMGLGLTITRLLTEVMGGAVGVTSEEGRGSRFFVKLFLPEVSSPVPRQRYASPPQGYRGARRLLMVVDDEPSHRAMMLDVLQPLGFDVAVAGDAEICRRLVVEMRPDLFLIDISMPGGNGWDLAEDLRRGGFTATPIVMVSANAQEYRPRGQLGDLHDAFLVKPVDLSQLVETVGDLLRLEWIRADDTVDAEPREVEDLTPPADLPAALVTGLADAVAIGHVRGVAAALDAIEAVRPDAASWTAALRNLLTNFSLADLAEAVADVRAAASARSVTAQETCHEET</sequence>
<keyword evidence="12" id="KW-1185">Reference proteome</keyword>
<dbReference type="SMART" id="SM00388">
    <property type="entry name" value="HisKA"/>
    <property type="match status" value="1"/>
</dbReference>
<feature type="transmembrane region" description="Helical" evidence="8">
    <location>
        <begin position="435"/>
        <end position="458"/>
    </location>
</feature>
<dbReference type="Gene3D" id="1.10.287.130">
    <property type="match status" value="1"/>
</dbReference>
<evidence type="ECO:0000259" key="10">
    <source>
        <dbReference type="PROSITE" id="PS50110"/>
    </source>
</evidence>
<evidence type="ECO:0000256" key="6">
    <source>
        <dbReference type="ARBA" id="ARBA00023012"/>
    </source>
</evidence>
<dbReference type="PROSITE" id="PS50109">
    <property type="entry name" value="HIS_KIN"/>
    <property type="match status" value="1"/>
</dbReference>
<name>A0A1G7DD36_9PROT</name>
<feature type="domain" description="Response regulatory" evidence="10">
    <location>
        <begin position="928"/>
        <end position="1043"/>
    </location>
</feature>
<feature type="transmembrane region" description="Helical" evidence="8">
    <location>
        <begin position="575"/>
        <end position="598"/>
    </location>
</feature>
<gene>
    <name evidence="11" type="ORF">SAMN05421720_107134</name>
</gene>
<keyword evidence="4" id="KW-0808">Transferase</keyword>
<dbReference type="InterPro" id="IPR036097">
    <property type="entry name" value="HisK_dim/P_sf"/>
</dbReference>
<feature type="transmembrane region" description="Helical" evidence="8">
    <location>
        <begin position="155"/>
        <end position="176"/>
    </location>
</feature>
<keyword evidence="6" id="KW-0902">Two-component regulatory system</keyword>
<dbReference type="Pfam" id="PF00512">
    <property type="entry name" value="HisKA"/>
    <property type="match status" value="1"/>
</dbReference>
<dbReference type="CDD" id="cd16922">
    <property type="entry name" value="HATPase_EvgS-ArcB-TorS-like"/>
    <property type="match status" value="1"/>
</dbReference>
<dbReference type="SUPFAM" id="SSF47384">
    <property type="entry name" value="Homodimeric domain of signal transducing histidine kinase"/>
    <property type="match status" value="1"/>
</dbReference>
<dbReference type="Pfam" id="PF00072">
    <property type="entry name" value="Response_reg"/>
    <property type="match status" value="1"/>
</dbReference>
<dbReference type="InterPro" id="IPR001789">
    <property type="entry name" value="Sig_transdc_resp-reg_receiver"/>
</dbReference>
<keyword evidence="3 7" id="KW-0597">Phosphoprotein</keyword>
<evidence type="ECO:0000256" key="7">
    <source>
        <dbReference type="PROSITE-ProRule" id="PRU00169"/>
    </source>
</evidence>
<evidence type="ECO:0000256" key="1">
    <source>
        <dbReference type="ARBA" id="ARBA00000085"/>
    </source>
</evidence>
<dbReference type="Pfam" id="PF02518">
    <property type="entry name" value="HATPase_c"/>
    <property type="match status" value="1"/>
</dbReference>
<dbReference type="SMART" id="SM00448">
    <property type="entry name" value="REC"/>
    <property type="match status" value="1"/>
</dbReference>
<keyword evidence="8" id="KW-1133">Transmembrane helix</keyword>
<dbReference type="PRINTS" id="PR00344">
    <property type="entry name" value="BCTRLSENSOR"/>
</dbReference>
<dbReference type="EMBL" id="FNAP01000007">
    <property type="protein sequence ID" value="SDE49452.1"/>
    <property type="molecule type" value="Genomic_DNA"/>
</dbReference>
<dbReference type="PROSITE" id="PS50110">
    <property type="entry name" value="RESPONSE_REGULATORY"/>
    <property type="match status" value="1"/>
</dbReference>
<evidence type="ECO:0000259" key="9">
    <source>
        <dbReference type="PROSITE" id="PS50109"/>
    </source>
</evidence>
<dbReference type="SUPFAM" id="SSF55874">
    <property type="entry name" value="ATPase domain of HSP90 chaperone/DNA topoisomerase II/histidine kinase"/>
    <property type="match status" value="1"/>
</dbReference>
<keyword evidence="5 11" id="KW-0418">Kinase</keyword>
<feature type="transmembrane region" description="Helical" evidence="8">
    <location>
        <begin position="188"/>
        <end position="205"/>
    </location>
</feature>
<comment type="catalytic activity">
    <reaction evidence="1">
        <text>ATP + protein L-histidine = ADP + protein N-phospho-L-histidine.</text>
        <dbReference type="EC" id="2.7.13.3"/>
    </reaction>
</comment>
<feature type="transmembrane region" description="Helical" evidence="8">
    <location>
        <begin position="610"/>
        <end position="635"/>
    </location>
</feature>
<dbReference type="Proteomes" id="UP000199412">
    <property type="component" value="Unassembled WGS sequence"/>
</dbReference>
<feature type="transmembrane region" description="Helical" evidence="8">
    <location>
        <begin position="225"/>
        <end position="243"/>
    </location>
</feature>
<evidence type="ECO:0000256" key="2">
    <source>
        <dbReference type="ARBA" id="ARBA00012438"/>
    </source>
</evidence>
<feature type="transmembrane region" description="Helical" evidence="8">
    <location>
        <begin position="464"/>
        <end position="484"/>
    </location>
</feature>
<dbReference type="STRING" id="69960.SAMN05421720_107134"/>
<dbReference type="SMART" id="SM00387">
    <property type="entry name" value="HATPase_c"/>
    <property type="match status" value="1"/>
</dbReference>
<feature type="modified residue" description="4-aspartylphosphate" evidence="7">
    <location>
        <position position="977"/>
    </location>
</feature>
<feature type="transmembrane region" description="Helical" evidence="8">
    <location>
        <begin position="264"/>
        <end position="283"/>
    </location>
</feature>
<accession>A0A1G7DD36</accession>
<dbReference type="FunFam" id="3.30.565.10:FF:000010">
    <property type="entry name" value="Sensor histidine kinase RcsC"/>
    <property type="match status" value="1"/>
</dbReference>
<feature type="transmembrane region" description="Helical" evidence="8">
    <location>
        <begin position="393"/>
        <end position="414"/>
    </location>
</feature>
<evidence type="ECO:0000256" key="8">
    <source>
        <dbReference type="SAM" id="Phobius"/>
    </source>
</evidence>
<feature type="domain" description="Histidine kinase" evidence="9">
    <location>
        <begin position="688"/>
        <end position="905"/>
    </location>
</feature>
<evidence type="ECO:0000256" key="5">
    <source>
        <dbReference type="ARBA" id="ARBA00022777"/>
    </source>
</evidence>
<dbReference type="SUPFAM" id="SSF52172">
    <property type="entry name" value="CheY-like"/>
    <property type="match status" value="1"/>
</dbReference>
<dbReference type="InterPro" id="IPR003661">
    <property type="entry name" value="HisK_dim/P_dom"/>
</dbReference>
<dbReference type="AlphaFoldDB" id="A0A1G7DD36"/>
<dbReference type="GO" id="GO:0000155">
    <property type="term" value="F:phosphorelay sensor kinase activity"/>
    <property type="evidence" value="ECO:0007669"/>
    <property type="project" value="InterPro"/>
</dbReference>
<protein>
    <recommendedName>
        <fullName evidence="2">histidine kinase</fullName>
        <ecNumber evidence="2">2.7.13.3</ecNumber>
    </recommendedName>
</protein>
<evidence type="ECO:0000313" key="11">
    <source>
        <dbReference type="EMBL" id="SDE49452.1"/>
    </source>
</evidence>
<dbReference type="InterPro" id="IPR003594">
    <property type="entry name" value="HATPase_dom"/>
</dbReference>
<feature type="transmembrane region" description="Helical" evidence="8">
    <location>
        <begin position="368"/>
        <end position="387"/>
    </location>
</feature>
<feature type="transmembrane region" description="Helical" evidence="8">
    <location>
        <begin position="124"/>
        <end position="149"/>
    </location>
</feature>
<dbReference type="InterPro" id="IPR011006">
    <property type="entry name" value="CheY-like_superfamily"/>
</dbReference>
<dbReference type="InterPro" id="IPR004358">
    <property type="entry name" value="Sig_transdc_His_kin-like_C"/>
</dbReference>
<dbReference type="Gene3D" id="3.30.565.10">
    <property type="entry name" value="Histidine kinase-like ATPase, C-terminal domain"/>
    <property type="match status" value="1"/>
</dbReference>
<dbReference type="EC" id="2.7.13.3" evidence="2"/>
<feature type="transmembrane region" description="Helical" evidence="8">
    <location>
        <begin position="81"/>
        <end position="103"/>
    </location>
</feature>
<dbReference type="Gene3D" id="3.40.50.2300">
    <property type="match status" value="1"/>
</dbReference>
<evidence type="ECO:0000256" key="4">
    <source>
        <dbReference type="ARBA" id="ARBA00022679"/>
    </source>
</evidence>
<keyword evidence="8" id="KW-0812">Transmembrane</keyword>
<feature type="transmembrane region" description="Helical" evidence="8">
    <location>
        <begin position="54"/>
        <end position="75"/>
    </location>
</feature>
<feature type="transmembrane region" description="Helical" evidence="8">
    <location>
        <begin position="315"/>
        <end position="336"/>
    </location>
</feature>
<dbReference type="CDD" id="cd00156">
    <property type="entry name" value="REC"/>
    <property type="match status" value="1"/>
</dbReference>
<dbReference type="InterPro" id="IPR005467">
    <property type="entry name" value="His_kinase_dom"/>
</dbReference>
<evidence type="ECO:0000256" key="3">
    <source>
        <dbReference type="ARBA" id="ARBA00022553"/>
    </source>
</evidence>
<keyword evidence="8" id="KW-0472">Membrane</keyword>
<organism evidence="11 12">
    <name type="scientific">Rhodospira trueperi</name>
    <dbReference type="NCBI Taxonomy" id="69960"/>
    <lineage>
        <taxon>Bacteria</taxon>
        <taxon>Pseudomonadati</taxon>
        <taxon>Pseudomonadota</taxon>
        <taxon>Alphaproteobacteria</taxon>
        <taxon>Rhodospirillales</taxon>
        <taxon>Rhodospirillaceae</taxon>
        <taxon>Rhodospira</taxon>
    </lineage>
</organism>
<evidence type="ECO:0000313" key="12">
    <source>
        <dbReference type="Proteomes" id="UP000199412"/>
    </source>
</evidence>
<dbReference type="PANTHER" id="PTHR43047">
    <property type="entry name" value="TWO-COMPONENT HISTIDINE PROTEIN KINASE"/>
    <property type="match status" value="1"/>
</dbReference>
<dbReference type="CDD" id="cd00082">
    <property type="entry name" value="HisKA"/>
    <property type="match status" value="1"/>
</dbReference>
<reference evidence="11 12" key="1">
    <citation type="submission" date="2016-10" db="EMBL/GenBank/DDBJ databases">
        <authorList>
            <person name="de Groot N.N."/>
        </authorList>
    </citation>
    <scope>NUCLEOTIDE SEQUENCE [LARGE SCALE GENOMIC DNA]</scope>
    <source>
        <strain evidence="11 12">ATCC 700224</strain>
    </source>
</reference>